<evidence type="ECO:0008006" key="3">
    <source>
        <dbReference type="Google" id="ProtNLM"/>
    </source>
</evidence>
<comment type="caution">
    <text evidence="1">The sequence shown here is derived from an EMBL/GenBank/DDBJ whole genome shotgun (WGS) entry which is preliminary data.</text>
</comment>
<accession>A0AA89B116</accession>
<gene>
    <name evidence="1" type="ORF">RJ639_047514</name>
</gene>
<dbReference type="PANTHER" id="PTHR13109:SF7">
    <property type="entry name" value="NEUROCHONDRIN"/>
    <property type="match status" value="1"/>
</dbReference>
<dbReference type="InterPro" id="IPR008709">
    <property type="entry name" value="Neurochondrin"/>
</dbReference>
<name>A0AA89B116_9ASTE</name>
<proteinExistence type="predicted"/>
<evidence type="ECO:0000313" key="1">
    <source>
        <dbReference type="EMBL" id="KAK3021242.1"/>
    </source>
</evidence>
<evidence type="ECO:0000313" key="2">
    <source>
        <dbReference type="Proteomes" id="UP001188597"/>
    </source>
</evidence>
<dbReference type="Pfam" id="PF05536">
    <property type="entry name" value="Neurochondrin"/>
    <property type="match status" value="1"/>
</dbReference>
<dbReference type="SUPFAM" id="SSF48371">
    <property type="entry name" value="ARM repeat"/>
    <property type="match status" value="1"/>
</dbReference>
<reference evidence="1" key="1">
    <citation type="submission" date="2022-12" db="EMBL/GenBank/DDBJ databases">
        <title>Draft genome assemblies for two species of Escallonia (Escalloniales).</title>
        <authorList>
            <person name="Chanderbali A."/>
            <person name="Dervinis C."/>
            <person name="Anghel I."/>
            <person name="Soltis D."/>
            <person name="Soltis P."/>
            <person name="Zapata F."/>
        </authorList>
    </citation>
    <scope>NUCLEOTIDE SEQUENCE</scope>
    <source>
        <strain evidence="1">UCBG64.0493</strain>
        <tissue evidence="1">Leaf</tissue>
    </source>
</reference>
<dbReference type="EMBL" id="JAVXUP010000770">
    <property type="protein sequence ID" value="KAK3021242.1"/>
    <property type="molecule type" value="Genomic_DNA"/>
</dbReference>
<dbReference type="PANTHER" id="PTHR13109">
    <property type="entry name" value="NEUROCHONDRIN"/>
    <property type="match status" value="1"/>
</dbReference>
<sequence>MWDYTRGMNSVSPVSFWFCNKDDHSVYRINVVGDNILKGLLNTGMGKGRTDSSRGDNRDVYLQLSVTILAAFSRIPEIASSPDMVSKIPLILEIMSEESRSLLLEECYEFLLLVSTANDDGVRTLYKSGGMNLLATHMSTFPDGSHAVKLGMRLFQLILSKLPLEVINREYPAELSMVVAIIAKQFAVLHDALKFEALHLLTAVLHSKDSATVHDALRLMENDIWSTYIRIGVVAILQNRVGSLINICVIGSVALAERLQALMLAECILLILESSRVEVAVLLNELGYLKYEASKDSASNAEAILSKQRNLGVAFSLVEKIIKIISRFSGEDESHTANIISERTLTKIISGLDETIGVVLEYLQDAKVHGEKKGDDLLASVRIAGSYLAQAPLACKEKVGELIEYLLSIEGEDETSPFCSICFMLPMLCQTTMGIDGCKVLALSGAYKAVVDCLIRLISPISRTIQDDGSISLACDTIMNFLLKREHIRVPLDDSTFVRLLVGLSSWAEESGDPSIIMMASSICALIFDSTSEEALLHHPDFDNRKLISLYQVMRRSLAICGQVTLVIYIVLRASI</sequence>
<organism evidence="1 2">
    <name type="scientific">Escallonia herrerae</name>
    <dbReference type="NCBI Taxonomy" id="1293975"/>
    <lineage>
        <taxon>Eukaryota</taxon>
        <taxon>Viridiplantae</taxon>
        <taxon>Streptophyta</taxon>
        <taxon>Embryophyta</taxon>
        <taxon>Tracheophyta</taxon>
        <taxon>Spermatophyta</taxon>
        <taxon>Magnoliopsida</taxon>
        <taxon>eudicotyledons</taxon>
        <taxon>Gunneridae</taxon>
        <taxon>Pentapetalae</taxon>
        <taxon>asterids</taxon>
        <taxon>campanulids</taxon>
        <taxon>Escalloniales</taxon>
        <taxon>Escalloniaceae</taxon>
        <taxon>Escallonia</taxon>
    </lineage>
</organism>
<dbReference type="Proteomes" id="UP001188597">
    <property type="component" value="Unassembled WGS sequence"/>
</dbReference>
<dbReference type="AlphaFoldDB" id="A0AA89B116"/>
<protein>
    <recommendedName>
        <fullName evidence="3">Neurochondrin-like protein</fullName>
    </recommendedName>
</protein>
<dbReference type="InterPro" id="IPR016024">
    <property type="entry name" value="ARM-type_fold"/>
</dbReference>
<keyword evidence="2" id="KW-1185">Reference proteome</keyword>